<dbReference type="Gene3D" id="3.40.710.10">
    <property type="entry name" value="DD-peptidase/beta-lactamase superfamily"/>
    <property type="match status" value="1"/>
</dbReference>
<dbReference type="GO" id="GO:0009252">
    <property type="term" value="P:peptidoglycan biosynthetic process"/>
    <property type="evidence" value="ECO:0007669"/>
    <property type="project" value="UniProtKB-KW"/>
</dbReference>
<evidence type="ECO:0000256" key="6">
    <source>
        <dbReference type="ARBA" id="ARBA00022670"/>
    </source>
</evidence>
<dbReference type="GO" id="GO:0071972">
    <property type="term" value="F:peptidoglycan L,D-transpeptidase activity"/>
    <property type="evidence" value="ECO:0007669"/>
    <property type="project" value="TreeGrafter"/>
</dbReference>
<dbReference type="PANTHER" id="PTHR30627">
    <property type="entry name" value="PEPTIDOGLYCAN D,D-TRANSPEPTIDASE"/>
    <property type="match status" value="1"/>
</dbReference>
<feature type="domain" description="Penicillin-binding protein dimerisation" evidence="17">
    <location>
        <begin position="128"/>
        <end position="297"/>
    </location>
</feature>
<organism evidence="18 19">
    <name type="scientific">Berryella intestinalis</name>
    <dbReference type="NCBI Taxonomy" id="1531429"/>
    <lineage>
        <taxon>Bacteria</taxon>
        <taxon>Bacillati</taxon>
        <taxon>Actinomycetota</taxon>
        <taxon>Coriobacteriia</taxon>
        <taxon>Eggerthellales</taxon>
        <taxon>Eggerthellaceae</taxon>
        <taxon>Berryella</taxon>
    </lineage>
</organism>
<evidence type="ECO:0000256" key="2">
    <source>
        <dbReference type="ARBA" id="ARBA00004236"/>
    </source>
</evidence>
<dbReference type="GO" id="GO:0006508">
    <property type="term" value="P:proteolysis"/>
    <property type="evidence" value="ECO:0007669"/>
    <property type="project" value="UniProtKB-KW"/>
</dbReference>
<keyword evidence="8" id="KW-0378">Hydrolase</keyword>
<reference evidence="18 19" key="2">
    <citation type="journal article" date="2015" name="Genome Announc.">
        <title>Complete Genome Sequence of Coriobacteriaceae Strain 68-1-3, a Novel Mucus-Degrading Isolate from the Swine Intestinal Tract.</title>
        <authorList>
            <person name="Looft T."/>
            <person name="Bayles D.O."/>
            <person name="Alt D.P."/>
            <person name="Stanton T.B."/>
        </authorList>
    </citation>
    <scope>NUCLEOTIDE SEQUENCE [LARGE SCALE GENOMIC DNA]</scope>
    <source>
        <strain evidence="18 19">68-1-3</strain>
    </source>
</reference>
<dbReference type="InterPro" id="IPR001460">
    <property type="entry name" value="PCN-bd_Tpept"/>
</dbReference>
<feature type="transmembrane region" description="Helical" evidence="15">
    <location>
        <begin position="85"/>
        <end position="109"/>
    </location>
</feature>
<evidence type="ECO:0000256" key="15">
    <source>
        <dbReference type="SAM" id="Phobius"/>
    </source>
</evidence>
<dbReference type="KEGG" id="cbac:JI75_01945"/>
<evidence type="ECO:0000256" key="1">
    <source>
        <dbReference type="ARBA" id="ARBA00004167"/>
    </source>
</evidence>
<evidence type="ECO:0000256" key="11">
    <source>
        <dbReference type="ARBA" id="ARBA00022989"/>
    </source>
</evidence>
<evidence type="ECO:0000256" key="3">
    <source>
        <dbReference type="ARBA" id="ARBA00007171"/>
    </source>
</evidence>
<keyword evidence="6" id="KW-0645">Protease</keyword>
<evidence type="ECO:0000256" key="9">
    <source>
        <dbReference type="ARBA" id="ARBA00022960"/>
    </source>
</evidence>
<dbReference type="SUPFAM" id="SSF56519">
    <property type="entry name" value="Penicillin binding protein dimerisation domain"/>
    <property type="match status" value="1"/>
</dbReference>
<dbReference type="OrthoDB" id="9766847at2"/>
<feature type="region of interest" description="Disordered" evidence="14">
    <location>
        <begin position="54"/>
        <end position="76"/>
    </location>
</feature>
<dbReference type="InterPro" id="IPR012338">
    <property type="entry name" value="Beta-lactam/transpept-like"/>
</dbReference>
<keyword evidence="12 15" id="KW-0472">Membrane</keyword>
<dbReference type="RefSeq" id="WP_039688320.1">
    <property type="nucleotide sequence ID" value="NZ_CP009302.1"/>
</dbReference>
<evidence type="ECO:0000256" key="13">
    <source>
        <dbReference type="ARBA" id="ARBA00023316"/>
    </source>
</evidence>
<dbReference type="InterPro" id="IPR036138">
    <property type="entry name" value="PBP_dimer_sf"/>
</dbReference>
<dbReference type="InterPro" id="IPR050515">
    <property type="entry name" value="Beta-lactam/transpept"/>
</dbReference>
<dbReference type="GO" id="GO:0071555">
    <property type="term" value="P:cell wall organization"/>
    <property type="evidence" value="ECO:0007669"/>
    <property type="project" value="UniProtKB-KW"/>
</dbReference>
<dbReference type="Pfam" id="PF00905">
    <property type="entry name" value="Transpeptidase"/>
    <property type="match status" value="1"/>
</dbReference>
<dbReference type="Pfam" id="PF03717">
    <property type="entry name" value="PBP_dimer"/>
    <property type="match status" value="1"/>
</dbReference>
<gene>
    <name evidence="18" type="ORF">JI75_01945</name>
</gene>
<evidence type="ECO:0000313" key="18">
    <source>
        <dbReference type="EMBL" id="AJC11631.1"/>
    </source>
</evidence>
<dbReference type="AlphaFoldDB" id="A0A0A8B2D6"/>
<keyword evidence="13" id="KW-0961">Cell wall biogenesis/degradation</keyword>
<evidence type="ECO:0000256" key="14">
    <source>
        <dbReference type="SAM" id="MobiDB-lite"/>
    </source>
</evidence>
<dbReference type="Proteomes" id="UP000031121">
    <property type="component" value="Chromosome"/>
</dbReference>
<evidence type="ECO:0000259" key="17">
    <source>
        <dbReference type="Pfam" id="PF03717"/>
    </source>
</evidence>
<feature type="transmembrane region" description="Helical" evidence="15">
    <location>
        <begin position="6"/>
        <end position="25"/>
    </location>
</feature>
<proteinExistence type="inferred from homology"/>
<keyword evidence="19" id="KW-1185">Reference proteome</keyword>
<keyword evidence="5" id="KW-0997">Cell inner membrane</keyword>
<keyword evidence="9" id="KW-0133">Cell shape</keyword>
<dbReference type="GO" id="GO:0008658">
    <property type="term" value="F:penicillin binding"/>
    <property type="evidence" value="ECO:0007669"/>
    <property type="project" value="InterPro"/>
</dbReference>
<dbReference type="HOGENOM" id="CLU_009289_1_2_11"/>
<evidence type="ECO:0000259" key="16">
    <source>
        <dbReference type="Pfam" id="PF00905"/>
    </source>
</evidence>
<keyword evidence="7 15" id="KW-0812">Transmembrane</keyword>
<dbReference type="GO" id="GO:0009002">
    <property type="term" value="F:serine-type D-Ala-D-Ala carboxypeptidase activity"/>
    <property type="evidence" value="ECO:0007669"/>
    <property type="project" value="InterPro"/>
</dbReference>
<dbReference type="NCBIfam" id="TIGR03423">
    <property type="entry name" value="pbp2_mrdA"/>
    <property type="match status" value="1"/>
</dbReference>
<evidence type="ECO:0000256" key="7">
    <source>
        <dbReference type="ARBA" id="ARBA00022692"/>
    </source>
</evidence>
<feature type="domain" description="Penicillin-binding protein transpeptidase" evidence="16">
    <location>
        <begin position="343"/>
        <end position="685"/>
    </location>
</feature>
<dbReference type="GO" id="GO:0005886">
    <property type="term" value="C:plasma membrane"/>
    <property type="evidence" value="ECO:0007669"/>
    <property type="project" value="UniProtKB-SubCell"/>
</dbReference>
<protein>
    <submittedName>
        <fullName evidence="18">Penicillin-binding protein</fullName>
    </submittedName>
</protein>
<dbReference type="PANTHER" id="PTHR30627:SF2">
    <property type="entry name" value="PEPTIDOGLYCAN D,D-TRANSPEPTIDASE MRDA"/>
    <property type="match status" value="1"/>
</dbReference>
<sequence length="721" mass="76130">MLVAIVVAILTLIVAALVAVAFFALRERLRTSSSVHVKRGRASISSIDTLDVASASSSTDGLPDTHVKTSSSPDGRASAPLNARFAAIGVFAAGVFATLGAKLFGMQILQASSYQKQANENKYTDVSTPAPRGYIYDADGVALVKNRSSLTVLADADVLSDHDVVLRLSAVLGIPYNVVRSRLQDTSSGAQSQRVIASDASLRNVAFIAEHSDAFPGVNIQNRTIRSYPYGALAAHVLGYTGAVSDADLKSVPANRDIELGDEVGKSGVEYTYDEILSGEHGRRRVVADADGNVVRVVAETQPTRGSDLYLTIKAPVQYVVDKELAELIAPKGVIGTGKGVAGACVVMDVTDGSIVAMSSYPTYSPETFIGGISQDIWDLYSSKSSYYPLLNRTISGTYAAASTFKSFTGLAALRYGFADTSKYWTCTGSWDGFNTGSPQKCWLKTGHGSLDFKGGIVQSCDVVFYDIAYNFYYAGKSQGGTLSDTAMQEEPAKFRFGQLTGIDLASEEAGRIPTPEWKQSYWADVPTEGVWRGGDMTNTVIGQGDVLVTPIQVAVAYGAIATGNLMRPHVLKEVRNGDNVAAVTFEPQIIDVPDVDEKNYAILRDALNGVAGSNSALAKSFRDVGMDPWDVACKTGTAEMTDTEDFGWFACYAPYDDPKYVVAVMIEQGGGGSTSAGPIGAKALAAALAADAGELKEVGAVAASSGESVAYVSSSSGRTD</sequence>
<dbReference type="STRING" id="1531429.JI75_01945"/>
<keyword evidence="4" id="KW-1003">Cell membrane</keyword>
<comment type="subcellular location">
    <subcellularLocation>
        <location evidence="2">Cell membrane</location>
    </subcellularLocation>
    <subcellularLocation>
        <location evidence="1">Membrane</location>
        <topology evidence="1">Single-pass membrane protein</topology>
    </subcellularLocation>
</comment>
<dbReference type="InterPro" id="IPR017790">
    <property type="entry name" value="Penicillin-binding_protein_2"/>
</dbReference>
<evidence type="ECO:0000256" key="12">
    <source>
        <dbReference type="ARBA" id="ARBA00023136"/>
    </source>
</evidence>
<dbReference type="InterPro" id="IPR005311">
    <property type="entry name" value="PBP_dimer"/>
</dbReference>
<evidence type="ECO:0000313" key="19">
    <source>
        <dbReference type="Proteomes" id="UP000031121"/>
    </source>
</evidence>
<evidence type="ECO:0000256" key="8">
    <source>
        <dbReference type="ARBA" id="ARBA00022801"/>
    </source>
</evidence>
<name>A0A0A8B2D6_9ACTN</name>
<evidence type="ECO:0000256" key="10">
    <source>
        <dbReference type="ARBA" id="ARBA00022984"/>
    </source>
</evidence>
<dbReference type="GO" id="GO:0008360">
    <property type="term" value="P:regulation of cell shape"/>
    <property type="evidence" value="ECO:0007669"/>
    <property type="project" value="UniProtKB-KW"/>
</dbReference>
<accession>A0A0A8B2D6</accession>
<dbReference type="EMBL" id="CP009302">
    <property type="protein sequence ID" value="AJC11631.1"/>
    <property type="molecule type" value="Genomic_DNA"/>
</dbReference>
<keyword evidence="10" id="KW-0573">Peptidoglycan synthesis</keyword>
<dbReference type="SUPFAM" id="SSF56601">
    <property type="entry name" value="beta-lactamase/transpeptidase-like"/>
    <property type="match status" value="1"/>
</dbReference>
<dbReference type="Gene3D" id="3.90.1310.10">
    <property type="entry name" value="Penicillin-binding protein 2a (Domain 2)"/>
    <property type="match status" value="1"/>
</dbReference>
<comment type="similarity">
    <text evidence="3">Belongs to the transpeptidase family.</text>
</comment>
<evidence type="ECO:0000256" key="4">
    <source>
        <dbReference type="ARBA" id="ARBA00022475"/>
    </source>
</evidence>
<keyword evidence="11 15" id="KW-1133">Transmembrane helix</keyword>
<evidence type="ECO:0000256" key="5">
    <source>
        <dbReference type="ARBA" id="ARBA00022519"/>
    </source>
</evidence>
<reference evidence="19" key="1">
    <citation type="submission" date="2014-08" db="EMBL/GenBank/DDBJ databases">
        <title>Coriobacteriaceae sp. complete genome.</title>
        <authorList>
            <person name="Looft T."/>
            <person name="Bayles D.O."/>
            <person name="Stanton T.B."/>
        </authorList>
    </citation>
    <scope>NUCLEOTIDE SEQUENCE [LARGE SCALE GENOMIC DNA]</scope>
    <source>
        <strain evidence="19">68-1-3</strain>
    </source>
</reference>